<gene>
    <name evidence="2" type="ORF">GRI44_02465</name>
</gene>
<dbReference type="RefSeq" id="WP_160599875.1">
    <property type="nucleotide sequence ID" value="NZ_WTYU01000001.1"/>
</dbReference>
<evidence type="ECO:0000313" key="3">
    <source>
        <dbReference type="Proteomes" id="UP000473531"/>
    </source>
</evidence>
<organism evidence="2 3">
    <name type="scientific">Allopontixanthobacter confluentis</name>
    <dbReference type="NCBI Taxonomy" id="1849021"/>
    <lineage>
        <taxon>Bacteria</taxon>
        <taxon>Pseudomonadati</taxon>
        <taxon>Pseudomonadota</taxon>
        <taxon>Alphaproteobacteria</taxon>
        <taxon>Sphingomonadales</taxon>
        <taxon>Erythrobacteraceae</taxon>
        <taxon>Allopontixanthobacter</taxon>
    </lineage>
</organism>
<proteinExistence type="predicted"/>
<name>A0A6L7GCI8_9SPHN</name>
<dbReference type="InterPro" id="IPR011989">
    <property type="entry name" value="ARM-like"/>
</dbReference>
<comment type="caution">
    <text evidence="2">The sequence shown here is derived from an EMBL/GenBank/DDBJ whole genome shotgun (WGS) entry which is preliminary data.</text>
</comment>
<protein>
    <recommendedName>
        <fullName evidence="4">HEAT repeat protein</fullName>
    </recommendedName>
</protein>
<evidence type="ECO:0008006" key="4">
    <source>
        <dbReference type="Google" id="ProtNLM"/>
    </source>
</evidence>
<evidence type="ECO:0000256" key="1">
    <source>
        <dbReference type="SAM" id="Phobius"/>
    </source>
</evidence>
<keyword evidence="1" id="KW-0472">Membrane</keyword>
<dbReference type="InterPro" id="IPR016024">
    <property type="entry name" value="ARM-type_fold"/>
</dbReference>
<dbReference type="SUPFAM" id="SSF48371">
    <property type="entry name" value="ARM repeat"/>
    <property type="match status" value="2"/>
</dbReference>
<dbReference type="Proteomes" id="UP000473531">
    <property type="component" value="Unassembled WGS sequence"/>
</dbReference>
<keyword evidence="1" id="KW-0812">Transmembrane</keyword>
<feature type="transmembrane region" description="Helical" evidence="1">
    <location>
        <begin position="6"/>
        <end position="27"/>
    </location>
</feature>
<dbReference type="EMBL" id="WTYU01000001">
    <property type="protein sequence ID" value="MXP13617.1"/>
    <property type="molecule type" value="Genomic_DNA"/>
</dbReference>
<sequence>MNGYSAIIHFCIWSSVAMAVAFAALVLRRFYTERGEPISKARQTAITRSYLQRVQGFSADTKGAQWKPADCMNAVSHLLLLLRGGEREILVQLAEQDGLLEGTLRLSHARRPARRIDAVRILQQFGGALAEQRLTQMLADDGHNIVRLNAAFALAQFGKLPPPRETIAMLGMQSRTPTSMDVAMLRAMAPDHAAQLHDMLDETMPSSRRAAIIDALGWSADMSVLPMLEQAAYFNDVDVQCSALRAAAKLGHPSVSEWVIRALDDCNPNVRTQAINSCASLGLVEAVPMIHRLTSDPEFWVRLRAGEALDQLAPDMRRIATSV</sequence>
<dbReference type="OrthoDB" id="7566040at2"/>
<keyword evidence="1" id="KW-1133">Transmembrane helix</keyword>
<dbReference type="Pfam" id="PF13646">
    <property type="entry name" value="HEAT_2"/>
    <property type="match status" value="1"/>
</dbReference>
<reference evidence="2 3" key="1">
    <citation type="submission" date="2019-12" db="EMBL/GenBank/DDBJ databases">
        <title>Genomic-based taxomic classification of the family Erythrobacteraceae.</title>
        <authorList>
            <person name="Xu L."/>
        </authorList>
    </citation>
    <scope>NUCLEOTIDE SEQUENCE [LARGE SCALE GENOMIC DNA]</scope>
    <source>
        <strain evidence="2 3">KCTC 52259</strain>
    </source>
</reference>
<dbReference type="AlphaFoldDB" id="A0A6L7GCI8"/>
<evidence type="ECO:0000313" key="2">
    <source>
        <dbReference type="EMBL" id="MXP13617.1"/>
    </source>
</evidence>
<keyword evidence="3" id="KW-1185">Reference proteome</keyword>
<accession>A0A6L7GCI8</accession>
<dbReference type="Gene3D" id="1.25.10.10">
    <property type="entry name" value="Leucine-rich Repeat Variant"/>
    <property type="match status" value="1"/>
</dbReference>